<sequence length="118" mass="12996">MVQQYEVAELPLLISYRQKVNKRLSYYGLFGPSVGYALGGRLKAMDNEGSQIFSDKLLFERRIETGIWGGGGVEIAIGPLTAFLDARYQVGLSATKFYGGEVPRGFTVSVGVWLPTKK</sequence>
<evidence type="ECO:0000313" key="2">
    <source>
        <dbReference type="Proteomes" id="UP000274271"/>
    </source>
</evidence>
<protein>
    <recommendedName>
        <fullName evidence="3">Outer membrane protein beta-barrel domain-containing protein</fullName>
    </recommendedName>
</protein>
<dbReference type="EMBL" id="RQJP01000005">
    <property type="protein sequence ID" value="RRB11654.1"/>
    <property type="molecule type" value="Genomic_DNA"/>
</dbReference>
<dbReference type="OrthoDB" id="1011748at2"/>
<comment type="caution">
    <text evidence="1">The sequence shown here is derived from an EMBL/GenBank/DDBJ whole genome shotgun (WGS) entry which is preliminary data.</text>
</comment>
<reference evidence="1 2" key="1">
    <citation type="submission" date="2018-11" db="EMBL/GenBank/DDBJ databases">
        <authorList>
            <person name="Zhou Z."/>
            <person name="Wang G."/>
        </authorList>
    </citation>
    <scope>NUCLEOTIDE SEQUENCE [LARGE SCALE GENOMIC DNA]</scope>
    <source>
        <strain evidence="1 2">KCTC42998</strain>
    </source>
</reference>
<dbReference type="Proteomes" id="UP000274271">
    <property type="component" value="Unassembled WGS sequence"/>
</dbReference>
<proteinExistence type="predicted"/>
<name>A0A3P1CFI8_9BACT</name>
<dbReference type="RefSeq" id="WP_124909321.1">
    <property type="nucleotide sequence ID" value="NZ_RQJP01000005.1"/>
</dbReference>
<evidence type="ECO:0000313" key="1">
    <source>
        <dbReference type="EMBL" id="RRB11654.1"/>
    </source>
</evidence>
<gene>
    <name evidence="1" type="ORF">EHT87_24615</name>
</gene>
<keyword evidence="2" id="KW-1185">Reference proteome</keyword>
<accession>A0A3P1CFI8</accession>
<organism evidence="1 2">
    <name type="scientific">Larkinella knui</name>
    <dbReference type="NCBI Taxonomy" id="2025310"/>
    <lineage>
        <taxon>Bacteria</taxon>
        <taxon>Pseudomonadati</taxon>
        <taxon>Bacteroidota</taxon>
        <taxon>Cytophagia</taxon>
        <taxon>Cytophagales</taxon>
        <taxon>Spirosomataceae</taxon>
        <taxon>Larkinella</taxon>
    </lineage>
</organism>
<dbReference type="AlphaFoldDB" id="A0A3P1CFI8"/>
<evidence type="ECO:0008006" key="3">
    <source>
        <dbReference type="Google" id="ProtNLM"/>
    </source>
</evidence>